<dbReference type="EMBL" id="CACVBM020001010">
    <property type="protein sequence ID" value="CAA7025583.1"/>
    <property type="molecule type" value="Genomic_DNA"/>
</dbReference>
<dbReference type="AlphaFoldDB" id="A0A6D2IKG1"/>
<reference evidence="2" key="1">
    <citation type="submission" date="2020-01" db="EMBL/GenBank/DDBJ databases">
        <authorList>
            <person name="Mishra B."/>
        </authorList>
    </citation>
    <scope>NUCLEOTIDE SEQUENCE [LARGE SCALE GENOMIC DNA]</scope>
</reference>
<proteinExistence type="predicted"/>
<accession>A0A6D2IKG1</accession>
<evidence type="ECO:0000313" key="2">
    <source>
        <dbReference type="EMBL" id="CAA7025583.1"/>
    </source>
</evidence>
<keyword evidence="1" id="KW-0175">Coiled coil</keyword>
<evidence type="ECO:0000256" key="1">
    <source>
        <dbReference type="SAM" id="Coils"/>
    </source>
</evidence>
<keyword evidence="3" id="KW-1185">Reference proteome</keyword>
<dbReference type="Proteomes" id="UP000467841">
    <property type="component" value="Unassembled WGS sequence"/>
</dbReference>
<comment type="caution">
    <text evidence="2">The sequence shown here is derived from an EMBL/GenBank/DDBJ whole genome shotgun (WGS) entry which is preliminary data.</text>
</comment>
<gene>
    <name evidence="2" type="ORF">MERR_LOCUS12818</name>
</gene>
<feature type="coiled-coil region" evidence="1">
    <location>
        <begin position="81"/>
        <end position="115"/>
    </location>
</feature>
<dbReference type="OrthoDB" id="1113141at2759"/>
<evidence type="ECO:0008006" key="4">
    <source>
        <dbReference type="Google" id="ProtNLM"/>
    </source>
</evidence>
<evidence type="ECO:0000313" key="3">
    <source>
        <dbReference type="Proteomes" id="UP000467841"/>
    </source>
</evidence>
<sequence>MIGSDHRPILATIDNKISKARRQFRLDKRWLKQEGFAEAIRKGWLDTRMNGESKVVDRIRKCRHEISQWRHKNKPYGKEKIADLQKALEDIQNDDSRTQEELDEITQKLKEAYRDEEQYWKQKSRNLWLKDGNLNTKFYHATTKQRRAINRLVGLHDKRDTWVT</sequence>
<name>A0A6D2IKG1_9BRAS</name>
<protein>
    <recommendedName>
        <fullName evidence="4">Endonuclease/exonuclease/phosphatase domain-containing protein</fullName>
    </recommendedName>
</protein>
<organism evidence="2 3">
    <name type="scientific">Microthlaspi erraticum</name>
    <dbReference type="NCBI Taxonomy" id="1685480"/>
    <lineage>
        <taxon>Eukaryota</taxon>
        <taxon>Viridiplantae</taxon>
        <taxon>Streptophyta</taxon>
        <taxon>Embryophyta</taxon>
        <taxon>Tracheophyta</taxon>
        <taxon>Spermatophyta</taxon>
        <taxon>Magnoliopsida</taxon>
        <taxon>eudicotyledons</taxon>
        <taxon>Gunneridae</taxon>
        <taxon>Pentapetalae</taxon>
        <taxon>rosids</taxon>
        <taxon>malvids</taxon>
        <taxon>Brassicales</taxon>
        <taxon>Brassicaceae</taxon>
        <taxon>Coluteocarpeae</taxon>
        <taxon>Microthlaspi</taxon>
    </lineage>
</organism>